<dbReference type="GO" id="GO:0016651">
    <property type="term" value="F:oxidoreductase activity, acting on NAD(P)H"/>
    <property type="evidence" value="ECO:0007669"/>
    <property type="project" value="InterPro"/>
</dbReference>
<keyword evidence="7" id="KW-1185">Reference proteome</keyword>
<dbReference type="InterPro" id="IPR037232">
    <property type="entry name" value="NADH_quin_OxRdtase_su_C/D-like"/>
</dbReference>
<comment type="similarity">
    <text evidence="1 3">Belongs to the complex I 30 kDa subunit family.</text>
</comment>
<keyword evidence="4" id="KW-0874">Quinone</keyword>
<keyword evidence="3" id="KW-0520">NAD</keyword>
<evidence type="ECO:0000313" key="7">
    <source>
        <dbReference type="Proteomes" id="UP001209317"/>
    </source>
</evidence>
<comment type="caution">
    <text evidence="6">The sequence shown here is derived from an EMBL/GenBank/DDBJ whole genome shotgun (WGS) entry which is preliminary data.</text>
</comment>
<accession>A0AAE3LJM5</accession>
<sequence length="165" mass="19711">MTNESVKEKLISTFGDKVFAFDEPYGMLEFHIHAEDNIDILRELYENEAFAFRFLTDVTAVHFPHKKGQEFMIVYHLHNLVDNFRMRIKTSLDIENLNIQSATALFESANWQERETYDFYGINFVNHPNLKRILNPDEMDYFPMRKEYPLEDQTRLDKDNAMFGR</sequence>
<evidence type="ECO:0000256" key="2">
    <source>
        <dbReference type="ARBA" id="ARBA00022448"/>
    </source>
</evidence>
<dbReference type="SUPFAM" id="SSF143243">
    <property type="entry name" value="Nqo5-like"/>
    <property type="match status" value="1"/>
</dbReference>
<dbReference type="AlphaFoldDB" id="A0AAE3LJM5"/>
<feature type="domain" description="NADH:ubiquinone oxidoreductase 30kDa subunit" evidence="5">
    <location>
        <begin position="31"/>
        <end position="153"/>
    </location>
</feature>
<protein>
    <recommendedName>
        <fullName evidence="4">NADH-quinone oxidoreductase</fullName>
        <ecNumber evidence="4">7.1.1.-</ecNumber>
    </recommendedName>
</protein>
<gene>
    <name evidence="6" type="ORF">OD355_05205</name>
</gene>
<dbReference type="EMBL" id="JAOTPL010000005">
    <property type="protein sequence ID" value="MCU7693912.1"/>
    <property type="molecule type" value="Genomic_DNA"/>
</dbReference>
<dbReference type="Pfam" id="PF00329">
    <property type="entry name" value="Complex1_30kDa"/>
    <property type="match status" value="1"/>
</dbReference>
<organism evidence="6 7">
    <name type="scientific">Haoranjiania flava</name>
    <dbReference type="NCBI Taxonomy" id="1856322"/>
    <lineage>
        <taxon>Bacteria</taxon>
        <taxon>Pseudomonadati</taxon>
        <taxon>Bacteroidota</taxon>
        <taxon>Chitinophagia</taxon>
        <taxon>Chitinophagales</taxon>
        <taxon>Chitinophagaceae</taxon>
        <taxon>Haoranjiania</taxon>
    </lineage>
</organism>
<dbReference type="PANTHER" id="PTHR10884">
    <property type="entry name" value="NADH DEHYDROGENASE UBIQUINONE IRON-SULFUR PROTEIN 3"/>
    <property type="match status" value="1"/>
</dbReference>
<dbReference type="Gene3D" id="3.30.460.80">
    <property type="entry name" value="NADH:ubiquinone oxidoreductase, 30kDa subunit"/>
    <property type="match status" value="1"/>
</dbReference>
<dbReference type="PANTHER" id="PTHR10884:SF14">
    <property type="entry name" value="NADH DEHYDROGENASE [UBIQUINONE] IRON-SULFUR PROTEIN 3, MITOCHONDRIAL"/>
    <property type="match status" value="1"/>
</dbReference>
<dbReference type="GO" id="GO:0048038">
    <property type="term" value="F:quinone binding"/>
    <property type="evidence" value="ECO:0007669"/>
    <property type="project" value="UniProtKB-KW"/>
</dbReference>
<dbReference type="PROSITE" id="PS00542">
    <property type="entry name" value="COMPLEX1_30K"/>
    <property type="match status" value="1"/>
</dbReference>
<dbReference type="RefSeq" id="WP_263037400.1">
    <property type="nucleotide sequence ID" value="NZ_JAOTPL010000005.1"/>
</dbReference>
<comment type="catalytic activity">
    <reaction evidence="4">
        <text>a quinone + NADH + 5 H(+)(in) = a quinol + NAD(+) + 4 H(+)(out)</text>
        <dbReference type="Rhea" id="RHEA:57888"/>
        <dbReference type="ChEBI" id="CHEBI:15378"/>
        <dbReference type="ChEBI" id="CHEBI:24646"/>
        <dbReference type="ChEBI" id="CHEBI:57540"/>
        <dbReference type="ChEBI" id="CHEBI:57945"/>
        <dbReference type="ChEBI" id="CHEBI:132124"/>
    </reaction>
</comment>
<dbReference type="InterPro" id="IPR001268">
    <property type="entry name" value="NADH_UbQ_OxRdtase_30kDa_su"/>
</dbReference>
<evidence type="ECO:0000259" key="5">
    <source>
        <dbReference type="Pfam" id="PF00329"/>
    </source>
</evidence>
<evidence type="ECO:0000256" key="4">
    <source>
        <dbReference type="RuleBase" id="RU003582"/>
    </source>
</evidence>
<name>A0AAE3LJM5_9BACT</name>
<evidence type="ECO:0000256" key="1">
    <source>
        <dbReference type="ARBA" id="ARBA00007569"/>
    </source>
</evidence>
<proteinExistence type="inferred from homology"/>
<dbReference type="EC" id="7.1.1.-" evidence="4"/>
<keyword evidence="3" id="KW-1278">Translocase</keyword>
<dbReference type="GO" id="GO:0008137">
    <property type="term" value="F:NADH dehydrogenase (ubiquinone) activity"/>
    <property type="evidence" value="ECO:0007669"/>
    <property type="project" value="InterPro"/>
</dbReference>
<keyword evidence="2 3" id="KW-0813">Transport</keyword>
<dbReference type="Proteomes" id="UP001209317">
    <property type="component" value="Unassembled WGS sequence"/>
</dbReference>
<evidence type="ECO:0000256" key="3">
    <source>
        <dbReference type="RuleBase" id="RU003456"/>
    </source>
</evidence>
<comment type="function">
    <text evidence="4">NDH-1 shuttles electrons from NADH, via FMN and iron-sulfur (Fe-S) centers, to quinones in the respiratory chain.</text>
</comment>
<dbReference type="InterPro" id="IPR020396">
    <property type="entry name" value="NADH_UbQ_OxRdtase_CS"/>
</dbReference>
<reference evidence="6" key="1">
    <citation type="submission" date="2022-10" db="EMBL/GenBank/DDBJ databases">
        <authorList>
            <person name="Kim H.S."/>
            <person name="Kim J.-S."/>
            <person name="Suh M.K."/>
            <person name="Eom M.K."/>
            <person name="Lee J.-S."/>
        </authorList>
    </citation>
    <scope>NUCLEOTIDE SEQUENCE</scope>
    <source>
        <strain evidence="6">LIP-5</strain>
    </source>
</reference>
<evidence type="ECO:0000313" key="6">
    <source>
        <dbReference type="EMBL" id="MCU7693912.1"/>
    </source>
</evidence>